<dbReference type="PANTHER" id="PTHR34065">
    <property type="entry name" value="CELL DIVISION CONTROL PROTEIN 14"/>
    <property type="match status" value="1"/>
</dbReference>
<dbReference type="VEuPathDB" id="FungiDB:CJJ09_001152"/>
<name>A0A0L0NWQ6_CANAR</name>
<dbReference type="VEuPathDB" id="FungiDB:CJI97_003022"/>
<sequence length="271" mass="30522">MYFAQRKTFEYFNGYEMSLKDTLGGIIGQLNTENLKEIENGVNEVDQLLRSLASSIQKLHTSGSMDSRLASFVSLQDNFQYNLSSALLSAYRDILQASDSPRIETILKINTCLMGLLLVHPESRNIFGKKANMLVILGFLDPDNEWYLLEICASFVSLLIHILLFNLRNMRVFEACGGCLTIIHLLQYSPAESKELDTQAALQQNLHFKVVEFLIFYMTDEKEFGDSGGVPMRSVAEKASFIKPDFPAIEDLIDTLNDLSTTKTTISRVHG</sequence>
<proteinExistence type="predicted"/>
<keyword evidence="1" id="KW-1133">Transmembrane helix</keyword>
<dbReference type="VEuPathDB" id="FungiDB:QG37_05059"/>
<evidence type="ECO:0000256" key="1">
    <source>
        <dbReference type="SAM" id="Phobius"/>
    </source>
</evidence>
<dbReference type="VEuPathDB" id="FungiDB:CJJ07_001132"/>
<dbReference type="EMBL" id="LGST01000035">
    <property type="protein sequence ID" value="KND98080.1"/>
    <property type="molecule type" value="Genomic_DNA"/>
</dbReference>
<dbReference type="PANTHER" id="PTHR34065:SF1">
    <property type="entry name" value="CELL DIVISION CONTROL PROTEIN 14"/>
    <property type="match status" value="1"/>
</dbReference>
<dbReference type="Proteomes" id="UP000037122">
    <property type="component" value="Unassembled WGS sequence"/>
</dbReference>
<dbReference type="AlphaFoldDB" id="A0A0L0NWQ6"/>
<reference evidence="3" key="1">
    <citation type="journal article" date="2015" name="BMC Genomics">
        <title>Draft genome of a commonly misdiagnosed multidrug resistant pathogen Candida auris.</title>
        <authorList>
            <person name="Chatterjee S."/>
            <person name="Alampalli S.V."/>
            <person name="Nageshan R.K."/>
            <person name="Chettiar S.T."/>
            <person name="Joshi S."/>
            <person name="Tatu U.S."/>
        </authorList>
    </citation>
    <scope>NUCLEOTIDE SEQUENCE [LARGE SCALE GENOMIC DNA]</scope>
    <source>
        <strain evidence="3">6684</strain>
    </source>
</reference>
<accession>A0A0L0NWQ6</accession>
<protein>
    <recommendedName>
        <fullName evidence="4">Cell division control protein 14</fullName>
    </recommendedName>
</protein>
<organism evidence="2 3">
    <name type="scientific">Candidozyma auris</name>
    <name type="common">Yeast</name>
    <name type="synonym">Candida auris</name>
    <dbReference type="NCBI Taxonomy" id="498019"/>
    <lineage>
        <taxon>Eukaryota</taxon>
        <taxon>Fungi</taxon>
        <taxon>Dikarya</taxon>
        <taxon>Ascomycota</taxon>
        <taxon>Saccharomycotina</taxon>
        <taxon>Pichiomycetes</taxon>
        <taxon>Metschnikowiaceae</taxon>
        <taxon>Candidozyma</taxon>
    </lineage>
</organism>
<keyword evidence="1" id="KW-0472">Membrane</keyword>
<evidence type="ECO:0008006" key="4">
    <source>
        <dbReference type="Google" id="ProtNLM"/>
    </source>
</evidence>
<evidence type="ECO:0000313" key="3">
    <source>
        <dbReference type="Proteomes" id="UP000037122"/>
    </source>
</evidence>
<dbReference type="VEuPathDB" id="FungiDB:CJI96_0000783"/>
<dbReference type="VEuPathDB" id="FungiDB:B9J08_002949"/>
<dbReference type="Pfam" id="PF08045">
    <property type="entry name" value="CDC14"/>
    <property type="match status" value="1"/>
</dbReference>
<comment type="caution">
    <text evidence="2">The sequence shown here is derived from an EMBL/GenBank/DDBJ whole genome shotgun (WGS) entry which is preliminary data.</text>
</comment>
<feature type="transmembrane region" description="Helical" evidence="1">
    <location>
        <begin position="146"/>
        <end position="165"/>
    </location>
</feature>
<dbReference type="InterPro" id="IPR012535">
    <property type="entry name" value="Cell_div_Cdc14"/>
</dbReference>
<keyword evidence="1" id="KW-0812">Transmembrane</keyword>
<gene>
    <name evidence="2" type="ORF">QG37_05059</name>
</gene>
<evidence type="ECO:0000313" key="2">
    <source>
        <dbReference type="EMBL" id="KND98080.1"/>
    </source>
</evidence>